<accession>A0AA88XY12</accession>
<evidence type="ECO:0000313" key="2">
    <source>
        <dbReference type="EMBL" id="KAK3094078.1"/>
    </source>
</evidence>
<dbReference type="EMBL" id="VSWD01000009">
    <property type="protein sequence ID" value="KAK3094078.1"/>
    <property type="molecule type" value="Genomic_DNA"/>
</dbReference>
<reference evidence="2" key="1">
    <citation type="submission" date="2019-08" db="EMBL/GenBank/DDBJ databases">
        <title>The improved chromosome-level genome for the pearl oyster Pinctada fucata martensii using PacBio sequencing and Hi-C.</title>
        <authorList>
            <person name="Zheng Z."/>
        </authorList>
    </citation>
    <scope>NUCLEOTIDE SEQUENCE</scope>
    <source>
        <strain evidence="2">ZZ-2019</strain>
        <tissue evidence="2">Adductor muscle</tissue>
    </source>
</reference>
<evidence type="ECO:0000313" key="3">
    <source>
        <dbReference type="Proteomes" id="UP001186944"/>
    </source>
</evidence>
<feature type="compositionally biased region" description="Basic and acidic residues" evidence="1">
    <location>
        <begin position="45"/>
        <end position="63"/>
    </location>
</feature>
<feature type="region of interest" description="Disordered" evidence="1">
    <location>
        <begin position="30"/>
        <end position="65"/>
    </location>
</feature>
<name>A0AA88XY12_PINIB</name>
<gene>
    <name evidence="2" type="ORF">FSP39_023946</name>
</gene>
<sequence length="100" mass="11722">MEESDELFKLFTPTSLFNIEQRIAEEAAQKKIEKQALEEGEEEETPMHEEEEAKPNPKLEAGKKIPLSWQDDFSSEYIGKPMEDFDEFFDNQKVKLPKLK</sequence>
<dbReference type="AlphaFoldDB" id="A0AA88XY12"/>
<evidence type="ECO:0000256" key="1">
    <source>
        <dbReference type="SAM" id="MobiDB-lite"/>
    </source>
</evidence>
<protein>
    <submittedName>
        <fullName evidence="2">Uncharacterized protein</fullName>
    </submittedName>
</protein>
<organism evidence="2 3">
    <name type="scientific">Pinctada imbricata</name>
    <name type="common">Atlantic pearl-oyster</name>
    <name type="synonym">Pinctada martensii</name>
    <dbReference type="NCBI Taxonomy" id="66713"/>
    <lineage>
        <taxon>Eukaryota</taxon>
        <taxon>Metazoa</taxon>
        <taxon>Spiralia</taxon>
        <taxon>Lophotrochozoa</taxon>
        <taxon>Mollusca</taxon>
        <taxon>Bivalvia</taxon>
        <taxon>Autobranchia</taxon>
        <taxon>Pteriomorphia</taxon>
        <taxon>Pterioida</taxon>
        <taxon>Pterioidea</taxon>
        <taxon>Pteriidae</taxon>
        <taxon>Pinctada</taxon>
    </lineage>
</organism>
<comment type="caution">
    <text evidence="2">The sequence shown here is derived from an EMBL/GenBank/DDBJ whole genome shotgun (WGS) entry which is preliminary data.</text>
</comment>
<keyword evidence="3" id="KW-1185">Reference proteome</keyword>
<dbReference type="Proteomes" id="UP001186944">
    <property type="component" value="Unassembled WGS sequence"/>
</dbReference>
<proteinExistence type="predicted"/>